<evidence type="ECO:0000313" key="2">
    <source>
        <dbReference type="EMBL" id="MPQ49598.1"/>
    </source>
</evidence>
<organism evidence="2 3">
    <name type="scientific">Citrobacter telavivensis</name>
    <dbReference type="NCBI Taxonomy" id="2653932"/>
    <lineage>
        <taxon>Bacteria</taxon>
        <taxon>Pseudomonadati</taxon>
        <taxon>Pseudomonadota</taxon>
        <taxon>Gammaproteobacteria</taxon>
        <taxon>Enterobacterales</taxon>
        <taxon>Enterobacteriaceae</taxon>
        <taxon>Citrobacter</taxon>
    </lineage>
</organism>
<dbReference type="Pfam" id="PF06890">
    <property type="entry name" value="Phage_Mu_Gp45"/>
    <property type="match status" value="1"/>
</dbReference>
<evidence type="ECO:0000259" key="1">
    <source>
        <dbReference type="Pfam" id="PF06890"/>
    </source>
</evidence>
<comment type="caution">
    <text evidence="2">The sequence shown here is derived from an EMBL/GenBank/DDBJ whole genome shotgun (WGS) entry which is preliminary data.</text>
</comment>
<dbReference type="InterPro" id="IPR013046">
    <property type="entry name" value="GpV/Gp45"/>
</dbReference>
<dbReference type="RefSeq" id="WP_104446357.1">
    <property type="nucleotide sequence ID" value="NZ_WHIY01000001.1"/>
</dbReference>
<accession>A0A6L5E4R0</accession>
<reference evidence="2 3" key="1">
    <citation type="submission" date="2019-10" db="EMBL/GenBank/DDBJ databases">
        <title>Characterization of a new Citrobacter species.</title>
        <authorList>
            <person name="Goncalves Ribeiro T."/>
            <person name="Izdebski R."/>
            <person name="Urbanowicz P."/>
            <person name="Carmeli Y."/>
            <person name="Gniadkowski M."/>
            <person name="Peixe L."/>
        </authorList>
    </citation>
    <scope>NUCLEOTIDE SEQUENCE [LARGE SCALE GENOMIC DNA]</scope>
    <source>
        <strain evidence="2 3">NMI7905_11</strain>
    </source>
</reference>
<name>A0A6L5E4R0_9ENTR</name>
<feature type="domain" description="Bacteriophage Mu Gp45 N-terminal" evidence="1">
    <location>
        <begin position="25"/>
        <end position="92"/>
    </location>
</feature>
<dbReference type="NCBIfam" id="TIGR01644">
    <property type="entry name" value="phage_P2_V"/>
    <property type="match status" value="1"/>
</dbReference>
<sequence>MGLNPANIGRTLEGIGRRLRLLVDRAVVRIVTDSLGRQNLQIQSLADSTNDDVERFQNYGLTSVPPVGSEALILAVGGRREGLVAIAVEDKRCRPKGLEDGEVRLYHGDGQSYITLKKNGVIEVKGKSVNYDVLDMFEITTKQLKVNGPTQFTEDIQVAGKSVLEHFHIDGDDEKTSEMK</sequence>
<gene>
    <name evidence="2" type="ORF">GBB84_01470</name>
</gene>
<dbReference type="PIRSF" id="PIRSF012337">
    <property type="entry name" value="gp45"/>
    <property type="match status" value="1"/>
</dbReference>
<dbReference type="Proteomes" id="UP000475079">
    <property type="component" value="Unassembled WGS sequence"/>
</dbReference>
<proteinExistence type="predicted"/>
<keyword evidence="3" id="KW-1185">Reference proteome</keyword>
<evidence type="ECO:0000313" key="3">
    <source>
        <dbReference type="Proteomes" id="UP000475079"/>
    </source>
</evidence>
<protein>
    <submittedName>
        <fullName evidence="2">Phage baseplate assembly protein V</fullName>
    </submittedName>
</protein>
<dbReference type="AlphaFoldDB" id="A0A6L5E4R0"/>
<dbReference type="EMBL" id="WHIY01000001">
    <property type="protein sequence ID" value="MPQ49598.1"/>
    <property type="molecule type" value="Genomic_DNA"/>
</dbReference>
<dbReference type="InterPro" id="IPR014462">
    <property type="entry name" value="Phage_Mu_Gp45"/>
</dbReference>
<dbReference type="InterPro" id="IPR053861">
    <property type="entry name" value="Phage_Mu_Gp45_N"/>
</dbReference>